<reference evidence="1 2" key="1">
    <citation type="submission" date="2017-12" db="EMBL/GenBank/DDBJ databases">
        <title>Complete genome sequence of Herbivorax saccincola GGR1, a novel Cellulosome-producing hydrolytic bacterium in a thermophilic biogas plant, established by Illumina and Nanopore MinION sequencing.</title>
        <authorList>
            <person name="Pechtl A."/>
            <person name="Ruckert C."/>
            <person name="Koeck D.E."/>
            <person name="Maus I."/>
            <person name="Winkler A."/>
            <person name="Kalinowski J."/>
            <person name="Puhler A."/>
            <person name="Schwarz W.W."/>
            <person name="Zverlov V.V."/>
            <person name="Schluter A."/>
            <person name="Liebl W."/>
        </authorList>
    </citation>
    <scope>NUCLEOTIDE SEQUENCE [LARGE SCALE GENOMIC DNA]</scope>
    <source>
        <strain evidence="2">SR1</strain>
    </source>
</reference>
<gene>
    <name evidence="1" type="ORF">HVS_04335</name>
</gene>
<keyword evidence="2" id="KW-1185">Reference proteome</keyword>
<dbReference type="AlphaFoldDB" id="A0A2K9E0A8"/>
<dbReference type="KEGG" id="hsc:HVS_04335"/>
<protein>
    <submittedName>
        <fullName evidence="1">Uncharacterized protein</fullName>
    </submittedName>
</protein>
<dbReference type="RefSeq" id="WP_159063379.1">
    <property type="nucleotide sequence ID" value="NZ_CP025197.1"/>
</dbReference>
<sequence length="136" mass="15451">MFYICFNTNIVLCKSFYHKVVIKKIVELGKLIKPVQANQTLGSSLPHKNVQVEPSILSKDTQITGINKMSSTEKKASVFSNIPAEEDLKETSEAQFTEEIKELAESLNVSVKELTDINTKKFAIQLNYQKYRGFFN</sequence>
<proteinExistence type="predicted"/>
<accession>A0A2K9E0A8</accession>
<name>A0A2K9E0A8_9FIRM</name>
<organism evidence="1 2">
    <name type="scientific">Acetivibrio saccincola</name>
    <dbReference type="NCBI Taxonomy" id="1677857"/>
    <lineage>
        <taxon>Bacteria</taxon>
        <taxon>Bacillati</taxon>
        <taxon>Bacillota</taxon>
        <taxon>Clostridia</taxon>
        <taxon>Eubacteriales</taxon>
        <taxon>Oscillospiraceae</taxon>
        <taxon>Acetivibrio</taxon>
    </lineage>
</organism>
<evidence type="ECO:0000313" key="1">
    <source>
        <dbReference type="EMBL" id="AUG56809.1"/>
    </source>
</evidence>
<evidence type="ECO:0000313" key="2">
    <source>
        <dbReference type="Proteomes" id="UP000233534"/>
    </source>
</evidence>
<dbReference type="Proteomes" id="UP000233534">
    <property type="component" value="Chromosome"/>
</dbReference>
<dbReference type="EMBL" id="CP025197">
    <property type="protein sequence ID" value="AUG56809.1"/>
    <property type="molecule type" value="Genomic_DNA"/>
</dbReference>